<dbReference type="InterPro" id="IPR036866">
    <property type="entry name" value="RibonucZ/Hydroxyglut_hydro"/>
</dbReference>
<dbReference type="InterPro" id="IPR050662">
    <property type="entry name" value="Sec-metab_biosynth-thioest"/>
</dbReference>
<accession>A0A6I4MEF3</accession>
<dbReference type="Gene3D" id="1.10.10.10">
    <property type="entry name" value="Winged helix-like DNA-binding domain superfamily/Winged helix DNA-binding domain"/>
    <property type="match status" value="1"/>
</dbReference>
<dbReference type="SUPFAM" id="SSF56281">
    <property type="entry name" value="Metallo-hydrolase/oxidoreductase"/>
    <property type="match status" value="1"/>
</dbReference>
<dbReference type="Gene3D" id="3.60.15.10">
    <property type="entry name" value="Ribonuclease Z/Hydroxyacylglutathione hydrolase-like"/>
    <property type="match status" value="1"/>
</dbReference>
<protein>
    <submittedName>
        <fullName evidence="2">MBL fold metallo-hydrolase</fullName>
    </submittedName>
</protein>
<dbReference type="PANTHER" id="PTHR23131:SF4">
    <property type="entry name" value="METALLO-BETA-LACTAMASE SUPERFAMILY POTEIN"/>
    <property type="match status" value="1"/>
</dbReference>
<dbReference type="SMART" id="SM00849">
    <property type="entry name" value="Lactamase_B"/>
    <property type="match status" value="1"/>
</dbReference>
<keyword evidence="3" id="KW-1185">Reference proteome</keyword>
<reference evidence="2" key="1">
    <citation type="submission" date="2019-12" db="EMBL/GenBank/DDBJ databases">
        <title>Actinomadura physcomitrii sp. nov., a novel actinomycete isolated from moss [Physcomitrium sphaericum (Ludw) Fuernr].</title>
        <authorList>
            <person name="Zhuang X."/>
        </authorList>
    </citation>
    <scope>NUCLEOTIDE SEQUENCE [LARGE SCALE GENOMIC DNA]</scope>
    <source>
        <strain evidence="2">LD22</strain>
    </source>
</reference>
<name>A0A6I4MEF3_9ACTN</name>
<sequence>MTDAEPRTGRAGSGEWTRPTVERVAEGVHRVPLPLEGDALRAVNVYVLVHDGGATLIDSGWSFGAGMDTLEAALGTLDLSMSQIDRVLATHFHRDHYTLAVRMRQRFGTRIALGAGDRESVEGVLAGRSDGRRSWLRHWGAEALRPDLDALPAEPPSVYEPPDSWIEGPVDVVVGDRTLRAVPTPGHTRGHHVFADVDHGLLFAGDHVLPEITPSIGVEVSPAELPLGDFLSSLQLIRELPDLDLLPAHGPLGRRSHRRAGELLDHHRLRLAATRAAVGRGPRSAYEVARLLPWTRRERHFTDLDPRNRVLAVSETAAHLDVLVRDGALDAGSDDGVRVYTEPLPEVTPCAQP</sequence>
<dbReference type="PANTHER" id="PTHR23131">
    <property type="entry name" value="ENDORIBONUCLEASE LACTB2"/>
    <property type="match status" value="1"/>
</dbReference>
<organism evidence="2 3">
    <name type="scientific">Actinomadura physcomitrii</name>
    <dbReference type="NCBI Taxonomy" id="2650748"/>
    <lineage>
        <taxon>Bacteria</taxon>
        <taxon>Bacillati</taxon>
        <taxon>Actinomycetota</taxon>
        <taxon>Actinomycetes</taxon>
        <taxon>Streptosporangiales</taxon>
        <taxon>Thermomonosporaceae</taxon>
        <taxon>Actinomadura</taxon>
    </lineage>
</organism>
<comment type="caution">
    <text evidence="2">The sequence shown here is derived from an EMBL/GenBank/DDBJ whole genome shotgun (WGS) entry which is preliminary data.</text>
</comment>
<dbReference type="InterPro" id="IPR036388">
    <property type="entry name" value="WH-like_DNA-bd_sf"/>
</dbReference>
<evidence type="ECO:0000259" key="1">
    <source>
        <dbReference type="SMART" id="SM00849"/>
    </source>
</evidence>
<evidence type="ECO:0000313" key="2">
    <source>
        <dbReference type="EMBL" id="MWA02925.1"/>
    </source>
</evidence>
<feature type="domain" description="Metallo-beta-lactamase" evidence="1">
    <location>
        <begin position="42"/>
        <end position="249"/>
    </location>
</feature>
<dbReference type="RefSeq" id="WP_151595556.1">
    <property type="nucleotide sequence ID" value="NZ_WBMS02000016.1"/>
</dbReference>
<proteinExistence type="predicted"/>
<gene>
    <name evidence="2" type="ORF">F8568_021605</name>
</gene>
<dbReference type="EMBL" id="WBMS02000016">
    <property type="protein sequence ID" value="MWA02925.1"/>
    <property type="molecule type" value="Genomic_DNA"/>
</dbReference>
<dbReference type="GO" id="GO:0016787">
    <property type="term" value="F:hydrolase activity"/>
    <property type="evidence" value="ECO:0007669"/>
    <property type="project" value="UniProtKB-KW"/>
</dbReference>
<dbReference type="InterPro" id="IPR001279">
    <property type="entry name" value="Metallo-B-lactamas"/>
</dbReference>
<evidence type="ECO:0000313" key="3">
    <source>
        <dbReference type="Proteomes" id="UP000462055"/>
    </source>
</evidence>
<dbReference type="Proteomes" id="UP000462055">
    <property type="component" value="Unassembled WGS sequence"/>
</dbReference>
<dbReference type="AlphaFoldDB" id="A0A6I4MEF3"/>
<dbReference type="Pfam" id="PF00753">
    <property type="entry name" value="Lactamase_B"/>
    <property type="match status" value="1"/>
</dbReference>